<dbReference type="AlphaFoldDB" id="A0A9P0KHU9"/>
<sequence length="75" mass="9114">MTDKLPPVLHQQFLHEFIQTGFFRIILIMFCSVYINEHIDGLSYNTQCNQPAKNSCWKKFRRFRRGFRKEKYALI</sequence>
<reference evidence="2" key="1">
    <citation type="submission" date="2022-03" db="EMBL/GenBank/DDBJ databases">
        <authorList>
            <person name="Sayadi A."/>
        </authorList>
    </citation>
    <scope>NUCLEOTIDE SEQUENCE</scope>
</reference>
<comment type="caution">
    <text evidence="2">The sequence shown here is derived from an EMBL/GenBank/DDBJ whole genome shotgun (WGS) entry which is preliminary data.</text>
</comment>
<evidence type="ECO:0000313" key="3">
    <source>
        <dbReference type="Proteomes" id="UP001152888"/>
    </source>
</evidence>
<organism evidence="2 3">
    <name type="scientific">Acanthoscelides obtectus</name>
    <name type="common">Bean weevil</name>
    <name type="synonym">Bruchus obtectus</name>
    <dbReference type="NCBI Taxonomy" id="200917"/>
    <lineage>
        <taxon>Eukaryota</taxon>
        <taxon>Metazoa</taxon>
        <taxon>Ecdysozoa</taxon>
        <taxon>Arthropoda</taxon>
        <taxon>Hexapoda</taxon>
        <taxon>Insecta</taxon>
        <taxon>Pterygota</taxon>
        <taxon>Neoptera</taxon>
        <taxon>Endopterygota</taxon>
        <taxon>Coleoptera</taxon>
        <taxon>Polyphaga</taxon>
        <taxon>Cucujiformia</taxon>
        <taxon>Chrysomeloidea</taxon>
        <taxon>Chrysomelidae</taxon>
        <taxon>Bruchinae</taxon>
        <taxon>Bruchini</taxon>
        <taxon>Acanthoscelides</taxon>
    </lineage>
</organism>
<gene>
    <name evidence="2" type="ORF">ACAOBT_LOCUS11724</name>
</gene>
<dbReference type="Proteomes" id="UP001152888">
    <property type="component" value="Unassembled WGS sequence"/>
</dbReference>
<proteinExistence type="predicted"/>
<keyword evidence="1" id="KW-1133">Transmembrane helix</keyword>
<evidence type="ECO:0000313" key="2">
    <source>
        <dbReference type="EMBL" id="CAH1975691.1"/>
    </source>
</evidence>
<evidence type="ECO:0000256" key="1">
    <source>
        <dbReference type="SAM" id="Phobius"/>
    </source>
</evidence>
<feature type="transmembrane region" description="Helical" evidence="1">
    <location>
        <begin position="17"/>
        <end position="35"/>
    </location>
</feature>
<accession>A0A9P0KHU9</accession>
<keyword evidence="1" id="KW-0472">Membrane</keyword>
<name>A0A9P0KHU9_ACAOB</name>
<protein>
    <submittedName>
        <fullName evidence="2">Uncharacterized protein</fullName>
    </submittedName>
</protein>
<dbReference type="EMBL" id="CAKOFQ010006838">
    <property type="protein sequence ID" value="CAH1975691.1"/>
    <property type="molecule type" value="Genomic_DNA"/>
</dbReference>
<keyword evidence="1" id="KW-0812">Transmembrane</keyword>
<keyword evidence="3" id="KW-1185">Reference proteome</keyword>